<sequence>MPFLFHSPPMFPSLVPSHSLLLLHPLLLFPLPHLFLSQGRVAQARTTDV</sequence>
<evidence type="ECO:0000313" key="2">
    <source>
        <dbReference type="Proteomes" id="UP000324222"/>
    </source>
</evidence>
<keyword evidence="2" id="KW-1185">Reference proteome</keyword>
<dbReference type="EMBL" id="VSRR010000745">
    <property type="protein sequence ID" value="MPC19165.1"/>
    <property type="molecule type" value="Genomic_DNA"/>
</dbReference>
<protein>
    <submittedName>
        <fullName evidence="1">Uncharacterized protein</fullName>
    </submittedName>
</protein>
<evidence type="ECO:0000313" key="1">
    <source>
        <dbReference type="EMBL" id="MPC19165.1"/>
    </source>
</evidence>
<organism evidence="1 2">
    <name type="scientific">Portunus trituberculatus</name>
    <name type="common">Swimming crab</name>
    <name type="synonym">Neptunus trituberculatus</name>
    <dbReference type="NCBI Taxonomy" id="210409"/>
    <lineage>
        <taxon>Eukaryota</taxon>
        <taxon>Metazoa</taxon>
        <taxon>Ecdysozoa</taxon>
        <taxon>Arthropoda</taxon>
        <taxon>Crustacea</taxon>
        <taxon>Multicrustacea</taxon>
        <taxon>Malacostraca</taxon>
        <taxon>Eumalacostraca</taxon>
        <taxon>Eucarida</taxon>
        <taxon>Decapoda</taxon>
        <taxon>Pleocyemata</taxon>
        <taxon>Brachyura</taxon>
        <taxon>Eubrachyura</taxon>
        <taxon>Portunoidea</taxon>
        <taxon>Portunidae</taxon>
        <taxon>Portuninae</taxon>
        <taxon>Portunus</taxon>
    </lineage>
</organism>
<name>A0A5B7DDN0_PORTR</name>
<dbReference type="AlphaFoldDB" id="A0A5B7DDN0"/>
<proteinExistence type="predicted"/>
<dbReference type="Proteomes" id="UP000324222">
    <property type="component" value="Unassembled WGS sequence"/>
</dbReference>
<comment type="caution">
    <text evidence="1">The sequence shown here is derived from an EMBL/GenBank/DDBJ whole genome shotgun (WGS) entry which is preliminary data.</text>
</comment>
<accession>A0A5B7DDN0</accession>
<gene>
    <name evidence="1" type="ORF">E2C01_012074</name>
</gene>
<reference evidence="1 2" key="1">
    <citation type="submission" date="2019-05" db="EMBL/GenBank/DDBJ databases">
        <title>Another draft genome of Portunus trituberculatus and its Hox gene families provides insights of decapod evolution.</title>
        <authorList>
            <person name="Jeong J.-H."/>
            <person name="Song I."/>
            <person name="Kim S."/>
            <person name="Choi T."/>
            <person name="Kim D."/>
            <person name="Ryu S."/>
            <person name="Kim W."/>
        </authorList>
    </citation>
    <scope>NUCLEOTIDE SEQUENCE [LARGE SCALE GENOMIC DNA]</scope>
    <source>
        <tissue evidence="1">Muscle</tissue>
    </source>
</reference>